<dbReference type="PANTHER" id="PTHR33155">
    <property type="entry name" value="FANTASTIC FOUR-LIKE PROTEIN (DUF3049)"/>
    <property type="match status" value="1"/>
</dbReference>
<sequence>MQIPNPSRITNSLIDSSPCQSQSKSQIQYSYPLEFSLKPLTTTFEPQENPSLSRSCSSTSIDTMISDLFSPTSSSSASSDSLLMSGDYLGMESCVDVLSDDELSFSGCHRDCYSQRKERLCWAREKEKKRTYEELPPPLSLLARTENLPSHMPWVLKRHYTTDGRLILTEEKVRHHEYFRAHRSNGRLRLQLVPLDGQVLVPPVVCCDDDHDEEEVDDNDGYYCDNHDVLYDDNLDAYDGDDDAYDYDYDCHCDYDYDYDNDCNGLCRHGDVEQTIKVANSSTASAGKCRNINTTVKTESSCILGVLAPAIRCVKGNTNGSRKGFLGQAGFGGLFRGHAGQVMISAFCDNIGISFTHRAKLAAFIFAMIIAWEKGWLRYGWIQILSWSYLFSLNPFLLFGLCVLSGDIDVI</sequence>
<accession>A0A5N5HQR3</accession>
<name>A0A5N5HQR3_9ROSA</name>
<dbReference type="EMBL" id="SMOL01000148">
    <property type="protein sequence ID" value="KAB2628551.1"/>
    <property type="molecule type" value="Genomic_DNA"/>
</dbReference>
<dbReference type="InterPro" id="IPR044730">
    <property type="entry name" value="RNase_H-like_dom_plant"/>
</dbReference>
<dbReference type="Pfam" id="PF11250">
    <property type="entry name" value="FAF"/>
    <property type="match status" value="1"/>
</dbReference>
<evidence type="ECO:0000313" key="4">
    <source>
        <dbReference type="EMBL" id="KAB2628551.1"/>
    </source>
</evidence>
<organism evidence="4 5">
    <name type="scientific">Pyrus ussuriensis x Pyrus communis</name>
    <dbReference type="NCBI Taxonomy" id="2448454"/>
    <lineage>
        <taxon>Eukaryota</taxon>
        <taxon>Viridiplantae</taxon>
        <taxon>Streptophyta</taxon>
        <taxon>Embryophyta</taxon>
        <taxon>Tracheophyta</taxon>
        <taxon>Spermatophyta</taxon>
        <taxon>Magnoliopsida</taxon>
        <taxon>eudicotyledons</taxon>
        <taxon>Gunneridae</taxon>
        <taxon>Pentapetalae</taxon>
        <taxon>rosids</taxon>
        <taxon>fabids</taxon>
        <taxon>Rosales</taxon>
        <taxon>Rosaceae</taxon>
        <taxon>Amygdaloideae</taxon>
        <taxon>Maleae</taxon>
        <taxon>Pyrus</taxon>
    </lineage>
</organism>
<dbReference type="InterPro" id="IPR046431">
    <property type="entry name" value="FAF_dom"/>
</dbReference>
<evidence type="ECO:0000256" key="2">
    <source>
        <dbReference type="SAM" id="MobiDB-lite"/>
    </source>
</evidence>
<reference evidence="5" key="2">
    <citation type="submission" date="2019-10" db="EMBL/GenBank/DDBJ databases">
        <title>A de novo genome assembly of a pear dwarfing rootstock.</title>
        <authorList>
            <person name="Wang F."/>
            <person name="Wang J."/>
            <person name="Li S."/>
            <person name="Zhang Y."/>
            <person name="Fang M."/>
            <person name="Ma L."/>
            <person name="Zhao Y."/>
            <person name="Jiang S."/>
        </authorList>
    </citation>
    <scope>NUCLEOTIDE SEQUENCE [LARGE SCALE GENOMIC DNA]</scope>
</reference>
<dbReference type="Proteomes" id="UP000327157">
    <property type="component" value="Chromosome 8"/>
</dbReference>
<protein>
    <recommendedName>
        <fullName evidence="3">FAF domain-containing protein</fullName>
    </recommendedName>
</protein>
<evidence type="ECO:0000256" key="1">
    <source>
        <dbReference type="ARBA" id="ARBA00008690"/>
    </source>
</evidence>
<gene>
    <name evidence="4" type="ORF">D8674_033346</name>
</gene>
<dbReference type="AlphaFoldDB" id="A0A5N5HQR3"/>
<dbReference type="InterPro" id="IPR021410">
    <property type="entry name" value="FAF"/>
</dbReference>
<dbReference type="CDD" id="cd06222">
    <property type="entry name" value="RNase_H_like"/>
    <property type="match status" value="1"/>
</dbReference>
<reference evidence="4 5" key="3">
    <citation type="submission" date="2019-11" db="EMBL/GenBank/DDBJ databases">
        <title>A de novo genome assembly of a pear dwarfing rootstock.</title>
        <authorList>
            <person name="Wang F."/>
            <person name="Wang J."/>
            <person name="Li S."/>
            <person name="Zhang Y."/>
            <person name="Fang M."/>
            <person name="Ma L."/>
            <person name="Zhao Y."/>
            <person name="Jiang S."/>
        </authorList>
    </citation>
    <scope>NUCLEOTIDE SEQUENCE [LARGE SCALE GENOMIC DNA]</scope>
    <source>
        <strain evidence="4">S2</strain>
        <tissue evidence="4">Leaf</tissue>
    </source>
</reference>
<evidence type="ECO:0000313" key="5">
    <source>
        <dbReference type="Proteomes" id="UP000327157"/>
    </source>
</evidence>
<proteinExistence type="inferred from homology"/>
<comment type="caution">
    <text evidence="4">The sequence shown here is derived from an EMBL/GenBank/DDBJ whole genome shotgun (WGS) entry which is preliminary data.</text>
</comment>
<comment type="similarity">
    <text evidence="1">Belongs to the fantastic four family.</text>
</comment>
<evidence type="ECO:0000259" key="3">
    <source>
        <dbReference type="Pfam" id="PF11250"/>
    </source>
</evidence>
<dbReference type="OrthoDB" id="1928183at2759"/>
<feature type="compositionally biased region" description="Polar residues" evidence="2">
    <location>
        <begin position="1"/>
        <end position="19"/>
    </location>
</feature>
<dbReference type="PANTHER" id="PTHR33155:SF17">
    <property type="entry name" value="F2E2.18-RELATED"/>
    <property type="match status" value="1"/>
</dbReference>
<reference evidence="4 5" key="1">
    <citation type="submission" date="2019-09" db="EMBL/GenBank/DDBJ databases">
        <authorList>
            <person name="Ou C."/>
        </authorList>
    </citation>
    <scope>NUCLEOTIDE SEQUENCE [LARGE SCALE GENOMIC DNA]</scope>
    <source>
        <strain evidence="4">S2</strain>
        <tissue evidence="4">Leaf</tissue>
    </source>
</reference>
<feature type="region of interest" description="Disordered" evidence="2">
    <location>
        <begin position="1"/>
        <end position="20"/>
    </location>
</feature>
<feature type="domain" description="FAF" evidence="3">
    <location>
        <begin position="134"/>
        <end position="192"/>
    </location>
</feature>
<keyword evidence="5" id="KW-1185">Reference proteome</keyword>